<organism evidence="18 19">
    <name type="scientific">Klebsiella pneumoniae 30684/NJST258_2</name>
    <dbReference type="NCBI Taxonomy" id="1420013"/>
    <lineage>
        <taxon>Bacteria</taxon>
        <taxon>Pseudomonadati</taxon>
        <taxon>Pseudomonadota</taxon>
        <taxon>Gammaproteobacteria</taxon>
        <taxon>Enterobacterales</taxon>
        <taxon>Enterobacteriaceae</taxon>
        <taxon>Klebsiella/Raoultella group</taxon>
        <taxon>Klebsiella</taxon>
        <taxon>Klebsiella pneumoniae complex</taxon>
    </lineage>
</organism>
<keyword evidence="12" id="KW-0408">Iron</keyword>
<dbReference type="GO" id="GO:0006284">
    <property type="term" value="P:base-excision repair"/>
    <property type="evidence" value="ECO:0007669"/>
    <property type="project" value="InterPro"/>
</dbReference>
<evidence type="ECO:0000256" key="4">
    <source>
        <dbReference type="ARBA" id="ARBA00008343"/>
    </source>
</evidence>
<gene>
    <name evidence="18" type="ORF">KPNJ2_00871</name>
</gene>
<protein>
    <recommendedName>
        <fullName evidence="7">Adenine DNA glycosylase</fullName>
        <ecNumber evidence="6">3.2.2.31</ecNumber>
    </recommendedName>
</protein>
<feature type="region of interest" description="Disordered" evidence="16">
    <location>
        <begin position="23"/>
        <end position="44"/>
    </location>
</feature>
<dbReference type="InterPro" id="IPR003651">
    <property type="entry name" value="Endonuclease3_FeS-loop_motif"/>
</dbReference>
<keyword evidence="10" id="KW-0227">DNA damage</keyword>
<dbReference type="NCBIfam" id="NF008132">
    <property type="entry name" value="PRK10880.1"/>
    <property type="match status" value="1"/>
</dbReference>
<dbReference type="FunFam" id="1.10.1670.10:FF:000002">
    <property type="entry name" value="Adenine DNA glycosylase"/>
    <property type="match status" value="1"/>
</dbReference>
<dbReference type="GO" id="GO:0051539">
    <property type="term" value="F:4 iron, 4 sulfur cluster binding"/>
    <property type="evidence" value="ECO:0007669"/>
    <property type="project" value="UniProtKB-KW"/>
</dbReference>
<dbReference type="PROSITE" id="PS00764">
    <property type="entry name" value="ENDONUCLEASE_III_1"/>
    <property type="match status" value="1"/>
</dbReference>
<evidence type="ECO:0000256" key="11">
    <source>
        <dbReference type="ARBA" id="ARBA00022801"/>
    </source>
</evidence>
<keyword evidence="8" id="KW-0004">4Fe-4S</keyword>
<comment type="catalytic activity">
    <reaction evidence="1">
        <text>Hydrolyzes free adenine bases from 7,8-dihydro-8-oxoguanine:adenine mismatched double-stranded DNA, leaving an apurinic site.</text>
        <dbReference type="EC" id="3.2.2.31"/>
    </reaction>
</comment>
<dbReference type="KEGG" id="kps:KPNJ2_00871"/>
<evidence type="ECO:0000256" key="2">
    <source>
        <dbReference type="ARBA" id="ARBA00001966"/>
    </source>
</evidence>
<dbReference type="Gene3D" id="1.10.1670.10">
    <property type="entry name" value="Helix-hairpin-Helix base-excision DNA repair enzymes (C-terminal)"/>
    <property type="match status" value="1"/>
</dbReference>
<dbReference type="EC" id="3.2.2.31" evidence="6"/>
<dbReference type="HOGENOM" id="CLU_012862_0_2_6"/>
<evidence type="ECO:0000256" key="5">
    <source>
        <dbReference type="ARBA" id="ARBA00011245"/>
    </source>
</evidence>
<keyword evidence="13" id="KW-0411">Iron-sulfur</keyword>
<comment type="similarity">
    <text evidence="4">Belongs to the Nth/MutY family.</text>
</comment>
<evidence type="ECO:0000256" key="12">
    <source>
        <dbReference type="ARBA" id="ARBA00023004"/>
    </source>
</evidence>
<evidence type="ECO:0000256" key="7">
    <source>
        <dbReference type="ARBA" id="ARBA00022023"/>
    </source>
</evidence>
<dbReference type="NCBIfam" id="TIGR01084">
    <property type="entry name" value="mutY"/>
    <property type="match status" value="1"/>
</dbReference>
<dbReference type="SMART" id="SM00478">
    <property type="entry name" value="ENDO3c"/>
    <property type="match status" value="1"/>
</dbReference>
<dbReference type="InterPro" id="IPR044298">
    <property type="entry name" value="MIG/MutY"/>
</dbReference>
<name>W8VE57_KLEPN</name>
<dbReference type="PANTHER" id="PTHR42944:SF1">
    <property type="entry name" value="ADENINE DNA GLYCOSYLASE"/>
    <property type="match status" value="1"/>
</dbReference>
<dbReference type="Pfam" id="PF14815">
    <property type="entry name" value="NUDIX_4"/>
    <property type="match status" value="1"/>
</dbReference>
<feature type="domain" description="HhH-GPD" evidence="17">
    <location>
        <begin position="179"/>
        <end position="330"/>
    </location>
</feature>
<dbReference type="InterPro" id="IPR011257">
    <property type="entry name" value="DNA_glycosylase"/>
</dbReference>
<dbReference type="PATRIC" id="fig|1420013.3.peg.830"/>
<dbReference type="PROSITE" id="PS01155">
    <property type="entry name" value="ENDONUCLEASE_III_2"/>
    <property type="match status" value="1"/>
</dbReference>
<dbReference type="GO" id="GO:0032357">
    <property type="term" value="F:oxidized purine DNA binding"/>
    <property type="evidence" value="ECO:0007669"/>
    <property type="project" value="TreeGrafter"/>
</dbReference>
<dbReference type="FunFam" id="1.10.340.30:FF:000002">
    <property type="entry name" value="Adenine DNA glycosylase"/>
    <property type="match status" value="1"/>
</dbReference>
<dbReference type="Gene3D" id="3.90.79.10">
    <property type="entry name" value="Nucleoside Triphosphate Pyrophosphohydrolase"/>
    <property type="match status" value="1"/>
</dbReference>
<evidence type="ECO:0000256" key="13">
    <source>
        <dbReference type="ARBA" id="ARBA00023014"/>
    </source>
</evidence>
<dbReference type="InterPro" id="IPR004035">
    <property type="entry name" value="Endouclease-III_FeS-bd_BS"/>
</dbReference>
<keyword evidence="14" id="KW-0234">DNA repair</keyword>
<dbReference type="GO" id="GO:0006298">
    <property type="term" value="P:mismatch repair"/>
    <property type="evidence" value="ECO:0007669"/>
    <property type="project" value="TreeGrafter"/>
</dbReference>
<dbReference type="GO" id="GO:0000701">
    <property type="term" value="F:purine-specific mismatch base pair DNA N-glycosylase activity"/>
    <property type="evidence" value="ECO:0007669"/>
    <property type="project" value="UniProtKB-EC"/>
</dbReference>
<dbReference type="Gene3D" id="1.10.340.30">
    <property type="entry name" value="Hypothetical protein, domain 2"/>
    <property type="match status" value="1"/>
</dbReference>
<dbReference type="GO" id="GO:0035485">
    <property type="term" value="F:adenine/guanine mispair binding"/>
    <property type="evidence" value="ECO:0007669"/>
    <property type="project" value="TreeGrafter"/>
</dbReference>
<dbReference type="InterPro" id="IPR003265">
    <property type="entry name" value="HhH-GPD_domain"/>
</dbReference>
<comment type="subunit">
    <text evidence="5">Monomer.</text>
</comment>
<dbReference type="AlphaFoldDB" id="W8VE57"/>
<evidence type="ECO:0000313" key="19">
    <source>
        <dbReference type="Proteomes" id="UP000019586"/>
    </source>
</evidence>
<dbReference type="FunFam" id="3.90.79.10:FF:000028">
    <property type="entry name" value="Adenine DNA glycosylase"/>
    <property type="match status" value="1"/>
</dbReference>
<dbReference type="SUPFAM" id="SSF55811">
    <property type="entry name" value="Nudix"/>
    <property type="match status" value="1"/>
</dbReference>
<evidence type="ECO:0000256" key="14">
    <source>
        <dbReference type="ARBA" id="ARBA00023204"/>
    </source>
</evidence>
<keyword evidence="9" id="KW-0479">Metal-binding</keyword>
<evidence type="ECO:0000256" key="6">
    <source>
        <dbReference type="ARBA" id="ARBA00012045"/>
    </source>
</evidence>
<dbReference type="GO" id="GO:0046872">
    <property type="term" value="F:metal ion binding"/>
    <property type="evidence" value="ECO:0007669"/>
    <property type="project" value="UniProtKB-KW"/>
</dbReference>
<dbReference type="CDD" id="cd03431">
    <property type="entry name" value="NUDIX_DNA_Glycosylase_C-MutY"/>
    <property type="match status" value="1"/>
</dbReference>
<keyword evidence="15 18" id="KW-0326">Glycosidase</keyword>
<dbReference type="InterPro" id="IPR029119">
    <property type="entry name" value="MutY_C"/>
</dbReference>
<proteinExistence type="inferred from homology"/>
<reference evidence="18 19" key="1">
    <citation type="journal article" date="2014" name="Proc. Natl. Acad. Sci. U.S.A.">
        <title>Molecular dissection of the evolution of carbapenem-resistant multilocus sequence type 258 Klebsiella pneumoniae.</title>
        <authorList>
            <person name="Deleo F.R."/>
            <person name="Chen L."/>
            <person name="Porcella S.F."/>
            <person name="Martens C.A."/>
            <person name="Kobayashi S.D."/>
            <person name="Porter A.R."/>
            <person name="Chavda K.D."/>
            <person name="Jacobs M.R."/>
            <person name="Mathema B."/>
            <person name="Olsen R.J."/>
            <person name="Bonomo R.A."/>
            <person name="Musser J.M."/>
            <person name="Kreiswirth B.N."/>
        </authorList>
    </citation>
    <scope>NUCLEOTIDE SEQUENCE [LARGE SCALE GENOMIC DNA]</scope>
    <source>
        <strain evidence="18">30684/NJST258_2</strain>
    </source>
</reference>
<dbReference type="Proteomes" id="UP000019586">
    <property type="component" value="Chromosome"/>
</dbReference>
<evidence type="ECO:0000256" key="15">
    <source>
        <dbReference type="ARBA" id="ARBA00023295"/>
    </source>
</evidence>
<accession>W8VE57</accession>
<dbReference type="GO" id="GO:0034039">
    <property type="term" value="F:8-oxo-7,8-dihydroguanine DNA N-glycosylase activity"/>
    <property type="evidence" value="ECO:0007669"/>
    <property type="project" value="TreeGrafter"/>
</dbReference>
<dbReference type="CDD" id="cd00056">
    <property type="entry name" value="ENDO3c"/>
    <property type="match status" value="1"/>
</dbReference>
<dbReference type="SUPFAM" id="SSF48150">
    <property type="entry name" value="DNA-glycosylase"/>
    <property type="match status" value="1"/>
</dbReference>
<evidence type="ECO:0000259" key="17">
    <source>
        <dbReference type="SMART" id="SM00478"/>
    </source>
</evidence>
<evidence type="ECO:0000256" key="16">
    <source>
        <dbReference type="SAM" id="MobiDB-lite"/>
    </source>
</evidence>
<evidence type="ECO:0000256" key="9">
    <source>
        <dbReference type="ARBA" id="ARBA00022723"/>
    </source>
</evidence>
<evidence type="ECO:0000256" key="10">
    <source>
        <dbReference type="ARBA" id="ARBA00022763"/>
    </source>
</evidence>
<dbReference type="SMART" id="SM00525">
    <property type="entry name" value="FES"/>
    <property type="match status" value="1"/>
</dbReference>
<sequence length="490" mass="54459">MPRKFCSGLAFAIATSEAPIPKPISKVTGASRPNRAAKSSGASLNSTPITGQMLSSACCCPFVRRPWRRTKLRIRRSGRPFSSNSGEMTSFFIKVWSACECVRKTGIIQSYPADARVYSHSPLCCNLPPCNRDPGAVALTFLATQFSAQVLDWYDKYGRKTLPWQIAKTPYKVWLSEVMLQQTQVTTVIPYFERFMARFPTVVDLANAPLDEVLHLWTGLGYYARARNLHKAAQQVATLHGGEFPRTFDEVAALPGVGRSTAGAILSLSLGQHYPILDGNVKRVLARCYAVSGWPGKKEVEKRLWDISEEVTPAEGVERFNQAMMDLGAMVCTRSKPKCELCPLSNGCVAYANHSWAEYPGKKPKQTLPERTGYFLLMQHGDEVFLSQRPPVGLWGGLFCFPQFADEAELREWLAQRQIKADNLTQLTAFRHTFSHFHLDIVPMWLTVHSSGACMDEGNALWYNLAQPPSVGLAAPVERLLQQLKAGAPV</sequence>
<comment type="function">
    <text evidence="3">Adenine glycosylase active on G-A mispairs. MutY also corrects error-prone DNA synthesis past GO lesions which are due to the oxidatively damaged form of guanine: 7,8-dihydro-8-oxoguanine (8-oxo-dGTP).</text>
</comment>
<dbReference type="PANTHER" id="PTHR42944">
    <property type="entry name" value="ADENINE DNA GLYCOSYLASE"/>
    <property type="match status" value="1"/>
</dbReference>
<dbReference type="Pfam" id="PF00633">
    <property type="entry name" value="HHH"/>
    <property type="match status" value="1"/>
</dbReference>
<dbReference type="InterPro" id="IPR004036">
    <property type="entry name" value="Endonuclease-III-like_CS2"/>
</dbReference>
<dbReference type="Pfam" id="PF00730">
    <property type="entry name" value="HhH-GPD"/>
    <property type="match status" value="1"/>
</dbReference>
<dbReference type="EMBL" id="CP006918">
    <property type="protein sequence ID" value="AHM77651.1"/>
    <property type="molecule type" value="Genomic_DNA"/>
</dbReference>
<evidence type="ECO:0000313" key="18">
    <source>
        <dbReference type="EMBL" id="AHM77651.1"/>
    </source>
</evidence>
<dbReference type="Pfam" id="PF10576">
    <property type="entry name" value="EndIII_4Fe-2S"/>
    <property type="match status" value="1"/>
</dbReference>
<dbReference type="InterPro" id="IPR023170">
    <property type="entry name" value="HhH_base_excis_C"/>
</dbReference>
<evidence type="ECO:0000256" key="1">
    <source>
        <dbReference type="ARBA" id="ARBA00000843"/>
    </source>
</evidence>
<dbReference type="InterPro" id="IPR005760">
    <property type="entry name" value="A/G_AdeGlyc_MutY"/>
</dbReference>
<evidence type="ECO:0000256" key="3">
    <source>
        <dbReference type="ARBA" id="ARBA00002933"/>
    </source>
</evidence>
<comment type="cofactor">
    <cofactor evidence="2">
        <name>[4Fe-4S] cluster</name>
        <dbReference type="ChEBI" id="CHEBI:49883"/>
    </cofactor>
</comment>
<evidence type="ECO:0000256" key="8">
    <source>
        <dbReference type="ARBA" id="ARBA00022485"/>
    </source>
</evidence>
<dbReference type="InterPro" id="IPR000445">
    <property type="entry name" value="HhH_motif"/>
</dbReference>
<dbReference type="InterPro" id="IPR015797">
    <property type="entry name" value="NUDIX_hydrolase-like_dom_sf"/>
</dbReference>
<keyword evidence="11 18" id="KW-0378">Hydrolase</keyword>